<gene>
    <name evidence="2" type="ORF">Anas_07505</name>
</gene>
<comment type="caution">
    <text evidence="2">The sequence shown here is derived from an EMBL/GenBank/DDBJ whole genome shotgun (WGS) entry which is preliminary data.</text>
</comment>
<keyword evidence="1" id="KW-0732">Signal</keyword>
<evidence type="ECO:0000256" key="1">
    <source>
        <dbReference type="SAM" id="SignalP"/>
    </source>
</evidence>
<reference evidence="2 3" key="1">
    <citation type="journal article" date="2019" name="PLoS Biol.">
        <title>Sex chromosomes control vertical transmission of feminizing Wolbachia symbionts in an isopod.</title>
        <authorList>
            <person name="Becking T."/>
            <person name="Chebbi M.A."/>
            <person name="Giraud I."/>
            <person name="Moumen B."/>
            <person name="Laverre T."/>
            <person name="Caubet Y."/>
            <person name="Peccoud J."/>
            <person name="Gilbert C."/>
            <person name="Cordaux R."/>
        </authorList>
    </citation>
    <scope>NUCLEOTIDE SEQUENCE [LARGE SCALE GENOMIC DNA]</scope>
    <source>
        <strain evidence="2">ANa2</strain>
        <tissue evidence="2">Whole body excluding digestive tract and cuticle</tissue>
    </source>
</reference>
<accession>A0A5N5SUI9</accession>
<proteinExistence type="predicted"/>
<protein>
    <submittedName>
        <fullName evidence="2">Uncharacterized protein</fullName>
    </submittedName>
</protein>
<feature type="signal peptide" evidence="1">
    <location>
        <begin position="1"/>
        <end position="20"/>
    </location>
</feature>
<dbReference type="Proteomes" id="UP000326759">
    <property type="component" value="Unassembled WGS sequence"/>
</dbReference>
<keyword evidence="3" id="KW-1185">Reference proteome</keyword>
<feature type="chain" id="PRO_5024391352" evidence="1">
    <location>
        <begin position="21"/>
        <end position="94"/>
    </location>
</feature>
<evidence type="ECO:0000313" key="2">
    <source>
        <dbReference type="EMBL" id="KAB7497585.1"/>
    </source>
</evidence>
<sequence>MKKRVLVLWTDRMLLFVIGGESCGRILGNIECSSMENFSWLCSLPRLKEPKGREYVEGQEVIRPLKYPRSNAAVACKNNIIYIIVIGSSCFAEL</sequence>
<dbReference type="EMBL" id="SEYY01020108">
    <property type="protein sequence ID" value="KAB7497585.1"/>
    <property type="molecule type" value="Genomic_DNA"/>
</dbReference>
<evidence type="ECO:0000313" key="3">
    <source>
        <dbReference type="Proteomes" id="UP000326759"/>
    </source>
</evidence>
<name>A0A5N5SUI9_9CRUS</name>
<organism evidence="2 3">
    <name type="scientific">Armadillidium nasatum</name>
    <dbReference type="NCBI Taxonomy" id="96803"/>
    <lineage>
        <taxon>Eukaryota</taxon>
        <taxon>Metazoa</taxon>
        <taxon>Ecdysozoa</taxon>
        <taxon>Arthropoda</taxon>
        <taxon>Crustacea</taxon>
        <taxon>Multicrustacea</taxon>
        <taxon>Malacostraca</taxon>
        <taxon>Eumalacostraca</taxon>
        <taxon>Peracarida</taxon>
        <taxon>Isopoda</taxon>
        <taxon>Oniscidea</taxon>
        <taxon>Crinocheta</taxon>
        <taxon>Armadillidiidae</taxon>
        <taxon>Armadillidium</taxon>
    </lineage>
</organism>
<dbReference type="AlphaFoldDB" id="A0A5N5SUI9"/>